<reference evidence="1 2" key="1">
    <citation type="submission" date="2015-08" db="EMBL/GenBank/DDBJ databases">
        <authorList>
            <person name="Babu N.S."/>
            <person name="Beckwith C.J."/>
            <person name="Beseler K.G."/>
            <person name="Brison A."/>
            <person name="Carone J.V."/>
            <person name="Caskin T.P."/>
            <person name="Diamond M."/>
            <person name="Durham M.E."/>
            <person name="Foxe J.M."/>
            <person name="Go M."/>
            <person name="Henderson B.A."/>
            <person name="Jones I.B."/>
            <person name="McGettigan J.A."/>
            <person name="Micheletti S.J."/>
            <person name="Nasrallah M.E."/>
            <person name="Ortiz D."/>
            <person name="Piller C.R."/>
            <person name="Privatt S.R."/>
            <person name="Schneider S.L."/>
            <person name="Sharp S."/>
            <person name="Smith T.C."/>
            <person name="Stanton J.D."/>
            <person name="Ullery H.E."/>
            <person name="Wilson R.J."/>
            <person name="Serrano M.G."/>
            <person name="Buck G."/>
            <person name="Lee V."/>
            <person name="Wang Y."/>
            <person name="Carvalho R."/>
            <person name="Voegtly L."/>
            <person name="Shi R."/>
            <person name="Duckworth R."/>
            <person name="Johnson A."/>
            <person name="Loviza R."/>
            <person name="Walstead R."/>
            <person name="Shah Z."/>
            <person name="Kiflezghi M."/>
            <person name="Wade K."/>
            <person name="Ball S.L."/>
            <person name="Bradley K.W."/>
            <person name="Asai D.J."/>
            <person name="Bowman C.A."/>
            <person name="Russell D.A."/>
            <person name="Pope W.H."/>
            <person name="Jacobs-Sera D."/>
            <person name="Hendrix R.W."/>
            <person name="Hatfull G.F."/>
        </authorList>
    </citation>
    <scope>NUCLEOTIDE SEQUENCE [LARGE SCALE GENOMIC DNA]</scope>
    <source>
        <strain evidence="1 2">DSM 27648</strain>
    </source>
</reference>
<dbReference type="Proteomes" id="UP000064967">
    <property type="component" value="Chromosome"/>
</dbReference>
<evidence type="ECO:0000313" key="2">
    <source>
        <dbReference type="Proteomes" id="UP000064967"/>
    </source>
</evidence>
<proteinExistence type="predicted"/>
<protein>
    <recommendedName>
        <fullName evidence="3">DUF2141 domain-containing protein</fullName>
    </recommendedName>
</protein>
<dbReference type="EMBL" id="CP012333">
    <property type="protein sequence ID" value="AKV02067.1"/>
    <property type="molecule type" value="Genomic_DNA"/>
</dbReference>
<evidence type="ECO:0000313" key="1">
    <source>
        <dbReference type="EMBL" id="AKV02067.1"/>
    </source>
</evidence>
<dbReference type="AlphaFoldDB" id="A0A0K1Q8R2"/>
<keyword evidence="2" id="KW-1185">Reference proteome</keyword>
<gene>
    <name evidence="1" type="ORF">AKJ09_08730</name>
</gene>
<name>A0A0K1Q8R2_9BACT</name>
<dbReference type="Pfam" id="PF09912">
    <property type="entry name" value="DUF2141"/>
    <property type="match status" value="1"/>
</dbReference>
<accession>A0A0K1Q8R2</accession>
<sequence>MMLLLGANVVIAPLDHAIASGTSGATATGDVAFQLQIDPKRKGTIRCALYRDEKTWLGDTPFRTAVASPSAPLVTCRFRNVPKGNYAAAALHDEDDNKKMTKNVLGLPTEGYAASRNAHVGVLGPPKWDAAVFAHRSGEHTVERAEMKY</sequence>
<evidence type="ECO:0008006" key="3">
    <source>
        <dbReference type="Google" id="ProtNLM"/>
    </source>
</evidence>
<dbReference type="InterPro" id="IPR018673">
    <property type="entry name" value="DUF2141"/>
</dbReference>
<organism evidence="1 2">
    <name type="scientific">Labilithrix luteola</name>
    <dbReference type="NCBI Taxonomy" id="1391654"/>
    <lineage>
        <taxon>Bacteria</taxon>
        <taxon>Pseudomonadati</taxon>
        <taxon>Myxococcota</taxon>
        <taxon>Polyangia</taxon>
        <taxon>Polyangiales</taxon>
        <taxon>Labilitrichaceae</taxon>
        <taxon>Labilithrix</taxon>
    </lineage>
</organism>
<dbReference type="STRING" id="1391654.AKJ09_08730"/>
<dbReference type="KEGG" id="llu:AKJ09_08730"/>